<keyword evidence="3" id="KW-1185">Reference proteome</keyword>
<evidence type="ECO:0000313" key="3">
    <source>
        <dbReference type="Proteomes" id="UP001152533"/>
    </source>
</evidence>
<organism evidence="2 3">
    <name type="scientific">Colletotrichum noveboracense</name>
    <dbReference type="NCBI Taxonomy" id="2664923"/>
    <lineage>
        <taxon>Eukaryota</taxon>
        <taxon>Fungi</taxon>
        <taxon>Dikarya</taxon>
        <taxon>Ascomycota</taxon>
        <taxon>Pezizomycotina</taxon>
        <taxon>Sordariomycetes</taxon>
        <taxon>Hypocreomycetidae</taxon>
        <taxon>Glomerellales</taxon>
        <taxon>Glomerellaceae</taxon>
        <taxon>Colletotrichum</taxon>
        <taxon>Colletotrichum gloeosporioides species complex</taxon>
    </lineage>
</organism>
<reference evidence="2" key="1">
    <citation type="submission" date="2022-08" db="EMBL/GenBank/DDBJ databases">
        <authorList>
            <person name="Giroux E."/>
            <person name="Giroux E."/>
        </authorList>
    </citation>
    <scope>NUCLEOTIDE SEQUENCE</scope>
    <source>
        <strain evidence="2">H1091258</strain>
    </source>
</reference>
<dbReference type="Proteomes" id="UP001152533">
    <property type="component" value="Unassembled WGS sequence"/>
</dbReference>
<gene>
    <name evidence="2" type="ORF">CGXH109_LOCUS138421</name>
</gene>
<feature type="region of interest" description="Disordered" evidence="1">
    <location>
        <begin position="179"/>
        <end position="226"/>
    </location>
</feature>
<accession>A0A9W4S8U3</accession>
<sequence>MDNSSEADISLAPNIKDAIVGFERGVTLEPEDESEHGIWAANIVSSLESLERDVEASIDLSDLRASLSHATQQVVIRALDVDHDPTTLHTRSPNKLEKCCLTWKVTPGTIAFWFRLNHGRPFFDALAAFANTHPRWLDALRLVRRCSTDRRGASLMQARDRGITTQDLNKAAGMNALLPELPKQPVIQPQSTPTRSGKHRTSLNVTTSQTPSSKRQRHSSSTTPLLHQTRDTMVSLALGEDLGANGIGACVDALLTLNKVKPTFHIFDPREPFERYAEQEVTACLPDNLVVLLRLESGSSWIVVHLKRSVAQVDVCDTAEPATELDVIKAWIEPWIKARQLVDLGQPITYTSLQPRTEQRIKTSSGILALALATFICMEQSDLAQFDVEVTQRDLQKILSGDFAQQLGLQDGIPNQAQQESDLAIGNPSSQNAVARLVGAACPGLRPLLNTVQSTLKHKSEVVGDALKQINEDIVRNLGCSPTELSVKINALETIITRELAEDTTLLLKQRAADSDVAFFEGIVDKTSAVTEHTSAERQKWIAETEKSLVHAKALQESLKVEIEGRRGDFRRNKVLLETGRAYHTLVADLNATQVYTKQALDSISALV</sequence>
<feature type="compositionally biased region" description="Polar residues" evidence="1">
    <location>
        <begin position="202"/>
        <end position="226"/>
    </location>
</feature>
<evidence type="ECO:0000313" key="2">
    <source>
        <dbReference type="EMBL" id="CAI0654472.1"/>
    </source>
</evidence>
<evidence type="ECO:0000256" key="1">
    <source>
        <dbReference type="SAM" id="MobiDB-lite"/>
    </source>
</evidence>
<dbReference type="AlphaFoldDB" id="A0A9W4S8U3"/>
<name>A0A9W4S8U3_9PEZI</name>
<protein>
    <submittedName>
        <fullName evidence="2">Uncharacterized protein</fullName>
    </submittedName>
</protein>
<comment type="caution">
    <text evidence="2">The sequence shown here is derived from an EMBL/GenBank/DDBJ whole genome shotgun (WGS) entry which is preliminary data.</text>
</comment>
<dbReference type="EMBL" id="CAMGZC010002156">
    <property type="protein sequence ID" value="CAI0654472.1"/>
    <property type="molecule type" value="Genomic_DNA"/>
</dbReference>
<proteinExistence type="predicted"/>